<organism evidence="8 9">
    <name type="scientific">Brachionus plicatilis</name>
    <name type="common">Marine rotifer</name>
    <name type="synonym">Brachionus muelleri</name>
    <dbReference type="NCBI Taxonomy" id="10195"/>
    <lineage>
        <taxon>Eukaryota</taxon>
        <taxon>Metazoa</taxon>
        <taxon>Spiralia</taxon>
        <taxon>Gnathifera</taxon>
        <taxon>Rotifera</taxon>
        <taxon>Eurotatoria</taxon>
        <taxon>Monogononta</taxon>
        <taxon>Pseudotrocha</taxon>
        <taxon>Ploima</taxon>
        <taxon>Brachionidae</taxon>
        <taxon>Brachionus</taxon>
    </lineage>
</organism>
<dbReference type="SMART" id="SM00291">
    <property type="entry name" value="ZnF_ZZ"/>
    <property type="match status" value="1"/>
</dbReference>
<evidence type="ECO:0000256" key="4">
    <source>
        <dbReference type="PROSITE-ProRule" id="PRU00228"/>
    </source>
</evidence>
<dbReference type="AlphaFoldDB" id="A0A3M7QKB7"/>
<evidence type="ECO:0000256" key="1">
    <source>
        <dbReference type="ARBA" id="ARBA00022723"/>
    </source>
</evidence>
<feature type="domain" description="ZZ-type" evidence="7">
    <location>
        <begin position="246"/>
        <end position="302"/>
    </location>
</feature>
<evidence type="ECO:0000259" key="7">
    <source>
        <dbReference type="PROSITE" id="PS50135"/>
    </source>
</evidence>
<keyword evidence="3" id="KW-0862">Zinc</keyword>
<accession>A0A3M7QKB7</accession>
<keyword evidence="1" id="KW-0479">Metal-binding</keyword>
<dbReference type="PROSITE" id="PS50135">
    <property type="entry name" value="ZF_ZZ_2"/>
    <property type="match status" value="1"/>
</dbReference>
<dbReference type="GO" id="GO:0008270">
    <property type="term" value="F:zinc ion binding"/>
    <property type="evidence" value="ECO:0007669"/>
    <property type="project" value="UniProtKB-KW"/>
</dbReference>
<feature type="region of interest" description="Disordered" evidence="6">
    <location>
        <begin position="576"/>
        <end position="596"/>
    </location>
</feature>
<dbReference type="InterPro" id="IPR050774">
    <property type="entry name" value="KCMF1/Dystrophin"/>
</dbReference>
<keyword evidence="5" id="KW-0175">Coiled coil</keyword>
<dbReference type="PANTHER" id="PTHR12268">
    <property type="entry name" value="E3 UBIQUITIN-PROTEIN LIGASE KCMF1"/>
    <property type="match status" value="1"/>
</dbReference>
<feature type="coiled-coil region" evidence="5">
    <location>
        <begin position="698"/>
        <end position="732"/>
    </location>
</feature>
<dbReference type="GO" id="GO:0099536">
    <property type="term" value="P:synaptic signaling"/>
    <property type="evidence" value="ECO:0007669"/>
    <property type="project" value="TreeGrafter"/>
</dbReference>
<dbReference type="Pfam" id="PF09069">
    <property type="entry name" value="EF-hand_3"/>
    <property type="match status" value="1"/>
</dbReference>
<dbReference type="Gene3D" id="3.30.60.90">
    <property type="match status" value="1"/>
</dbReference>
<comment type="caution">
    <text evidence="8">The sequence shown here is derived from an EMBL/GenBank/DDBJ whole genome shotgun (WGS) entry which is preliminary data.</text>
</comment>
<sequence>MCDLASATSNQSQKFTKLLTDYKQIILELRAQNFDVIRFATYRTASKLRFIQKRLNLHLIDLWNVIETFRDTNLHTLDLLHELDSSKLEQCIQNMYLQLNKRLAFNQQINVDSQTQLLLSWMLNLYDKNRLSRLKVFSFKIALTTMCSGKLVDKLKYIFNQICDQSKNTLLFQKFDLYLKELLVLPKSVFEEPSFGYTENSAKACFDWTSPINLEDFLSVALSDAGPPSFIWLNIFHRFIVVQNVQHSVKCCACERSNFNGFRYKCQKCRKYQLCQDCFWRGRISHSHQLTHQMKEYTSYKSAAKQFSNSLKRSFFCKPNKNPANQKSNQNAPKTYQNVQFNSSSSQYNTLGPSNAMTTSDYSLLNKNSSNKDKMFQSLSLESSKFQTESKNMPNANSVPINRSDLYSNPQNKNQYSFNLINTFLDSKFNQSSDINNLMNELSIKPTHSVGQFNQTSNRTNYSNTFSMLKTRNNDTSTSNYGNFYQKSLPLSHVTIDGNQNLDEHHIIQVYSARLAEIYSKNPHLTQLPPSTQSPRSNYSNYAALAKSFPKSTSIKSIKHNTFKQKLNLLNESRTASLSRQMSVSPSQRFNAYNTSRSLSENNFRHSRDSLGELEADSEDTDLENLSNYQLLKEKQEIVAKLERQNKEILKEIKRLRLKQLSNCSLDMVEPNEAKYKAPMSATLNRKVYNQDPILLELQTLKHKKGQLESRMQILESNRNELLNRLSQLDALINRPANSINKNRNGIITNLQPRSWSSPSSPAMNEIHPPRAKFNNPTSLNQSTNSSMNSLNEHNSTLHNDLLLAADSVTSAMQNLVKELNSENDDFGLYSAKNSKFTTTNTPNVLRENLKQQEETKPSLENVLYQNSLISESFIDDLTEKQTETMEDKKTTIVDELLSNLVDNTELGESWRKELEQILVDNGQPSAVSEKNNEFNDLL</sequence>
<dbReference type="InterPro" id="IPR043145">
    <property type="entry name" value="Znf_ZZ_sf"/>
</dbReference>
<dbReference type="PANTHER" id="PTHR12268:SF27">
    <property type="entry name" value="DYSTROBREVIN, ISOFORM F"/>
    <property type="match status" value="1"/>
</dbReference>
<dbReference type="Pfam" id="PF09068">
    <property type="entry name" value="EF-hand_2"/>
    <property type="match status" value="1"/>
</dbReference>
<evidence type="ECO:0000256" key="5">
    <source>
        <dbReference type="SAM" id="Coils"/>
    </source>
</evidence>
<dbReference type="GO" id="GO:0005737">
    <property type="term" value="C:cytoplasm"/>
    <property type="evidence" value="ECO:0007669"/>
    <property type="project" value="UniProtKB-SubCell"/>
</dbReference>
<feature type="coiled-coil region" evidence="5">
    <location>
        <begin position="632"/>
        <end position="659"/>
    </location>
</feature>
<keyword evidence="2 4" id="KW-0863">Zinc-finger</keyword>
<reference evidence="8 9" key="1">
    <citation type="journal article" date="2018" name="Sci. Rep.">
        <title>Genomic signatures of local adaptation to the degree of environmental predictability in rotifers.</title>
        <authorList>
            <person name="Franch-Gras L."/>
            <person name="Hahn C."/>
            <person name="Garcia-Roger E.M."/>
            <person name="Carmona M.J."/>
            <person name="Serra M."/>
            <person name="Gomez A."/>
        </authorList>
    </citation>
    <scope>NUCLEOTIDE SEQUENCE [LARGE SCALE GENOMIC DNA]</scope>
    <source>
        <strain evidence="8">HYR1</strain>
    </source>
</reference>
<dbReference type="SUPFAM" id="SSF57850">
    <property type="entry name" value="RING/U-box"/>
    <property type="match status" value="1"/>
</dbReference>
<gene>
    <name evidence="8" type="ORF">BpHYR1_022770</name>
</gene>
<dbReference type="Pfam" id="PF00569">
    <property type="entry name" value="ZZ"/>
    <property type="match status" value="1"/>
</dbReference>
<dbReference type="InterPro" id="IPR011992">
    <property type="entry name" value="EF-hand-dom_pair"/>
</dbReference>
<evidence type="ECO:0000256" key="2">
    <source>
        <dbReference type="ARBA" id="ARBA00022771"/>
    </source>
</evidence>
<dbReference type="OrthoDB" id="6019271at2759"/>
<evidence type="ECO:0000256" key="3">
    <source>
        <dbReference type="ARBA" id="ARBA00022833"/>
    </source>
</evidence>
<protein>
    <submittedName>
        <fullName evidence="8">Dystrobrevin beta-like isoform X1</fullName>
    </submittedName>
</protein>
<dbReference type="Proteomes" id="UP000276133">
    <property type="component" value="Unassembled WGS sequence"/>
</dbReference>
<feature type="region of interest" description="Disordered" evidence="6">
    <location>
        <begin position="383"/>
        <end position="410"/>
    </location>
</feature>
<dbReference type="GO" id="GO:0045202">
    <property type="term" value="C:synapse"/>
    <property type="evidence" value="ECO:0007669"/>
    <property type="project" value="GOC"/>
</dbReference>
<name>A0A3M7QKB7_BRAPC</name>
<proteinExistence type="predicted"/>
<dbReference type="SUPFAM" id="SSF47473">
    <property type="entry name" value="EF-hand"/>
    <property type="match status" value="2"/>
</dbReference>
<dbReference type="Gene3D" id="1.10.238.10">
    <property type="entry name" value="EF-hand"/>
    <property type="match status" value="2"/>
</dbReference>
<keyword evidence="9" id="KW-1185">Reference proteome</keyword>
<evidence type="ECO:0000313" key="8">
    <source>
        <dbReference type="EMBL" id="RNA11887.1"/>
    </source>
</evidence>
<dbReference type="GO" id="GO:0005886">
    <property type="term" value="C:plasma membrane"/>
    <property type="evidence" value="ECO:0007669"/>
    <property type="project" value="TreeGrafter"/>
</dbReference>
<dbReference type="InterPro" id="IPR015154">
    <property type="entry name" value="EF-hand_dom_typ2"/>
</dbReference>
<dbReference type="STRING" id="10195.A0A3M7QKB7"/>
<dbReference type="InterPro" id="IPR000433">
    <property type="entry name" value="Znf_ZZ"/>
</dbReference>
<evidence type="ECO:0000256" key="6">
    <source>
        <dbReference type="SAM" id="MobiDB-lite"/>
    </source>
</evidence>
<dbReference type="EMBL" id="REGN01005822">
    <property type="protein sequence ID" value="RNA11887.1"/>
    <property type="molecule type" value="Genomic_DNA"/>
</dbReference>
<dbReference type="InterPro" id="IPR015153">
    <property type="entry name" value="EF-hand_dom_typ1"/>
</dbReference>
<evidence type="ECO:0000313" key="9">
    <source>
        <dbReference type="Proteomes" id="UP000276133"/>
    </source>
</evidence>